<gene>
    <name evidence="1" type="ORF">FSB_LOCUS19705</name>
</gene>
<organism evidence="1">
    <name type="scientific">Fagus sylvatica</name>
    <name type="common">Beechnut</name>
    <dbReference type="NCBI Taxonomy" id="28930"/>
    <lineage>
        <taxon>Eukaryota</taxon>
        <taxon>Viridiplantae</taxon>
        <taxon>Streptophyta</taxon>
        <taxon>Embryophyta</taxon>
        <taxon>Tracheophyta</taxon>
        <taxon>Spermatophyta</taxon>
        <taxon>Magnoliopsida</taxon>
        <taxon>eudicotyledons</taxon>
        <taxon>Gunneridae</taxon>
        <taxon>Pentapetalae</taxon>
        <taxon>rosids</taxon>
        <taxon>fabids</taxon>
        <taxon>Fagales</taxon>
        <taxon>Fagaceae</taxon>
        <taxon>Fagus</taxon>
    </lineage>
</organism>
<dbReference type="PANTHER" id="PTHR36617">
    <property type="entry name" value="PROTEIN, PUTATIVE-RELATED"/>
    <property type="match status" value="1"/>
</dbReference>
<dbReference type="AlphaFoldDB" id="A0A2N9FX88"/>
<evidence type="ECO:0008006" key="2">
    <source>
        <dbReference type="Google" id="ProtNLM"/>
    </source>
</evidence>
<accession>A0A2N9FX88</accession>
<proteinExistence type="predicted"/>
<evidence type="ECO:0000313" key="1">
    <source>
        <dbReference type="EMBL" id="SPC91823.1"/>
    </source>
</evidence>
<name>A0A2N9FX88_FAGSY</name>
<dbReference type="EMBL" id="OIVN01001258">
    <property type="protein sequence ID" value="SPC91823.1"/>
    <property type="molecule type" value="Genomic_DNA"/>
</dbReference>
<sequence>MGSCQVRGSYGCGLWKGIMMGWDQFYKHLRFTVGRGDRVRLWHDCWCGDMALKDVFPNLFECASHKDAFMNEVLNWHNGKVVWNVSFMRNFNDWELDSVAEFLTLIDSKAPS</sequence>
<reference evidence="1" key="1">
    <citation type="submission" date="2018-02" db="EMBL/GenBank/DDBJ databases">
        <authorList>
            <person name="Cohen D.B."/>
            <person name="Kent A.D."/>
        </authorList>
    </citation>
    <scope>NUCLEOTIDE SEQUENCE</scope>
</reference>
<dbReference type="PANTHER" id="PTHR36617:SF15">
    <property type="entry name" value="REVERSE TRANSCRIPTASE ZINC-BINDING DOMAIN-CONTAINING PROTEIN"/>
    <property type="match status" value="1"/>
</dbReference>
<protein>
    <recommendedName>
        <fullName evidence="2">Reverse transcriptase zinc-binding domain-containing protein</fullName>
    </recommendedName>
</protein>